<name>A0A251SYN9_HELAN</name>
<dbReference type="STRING" id="4232.A0A251SYN9"/>
<evidence type="ECO:0000313" key="6">
    <source>
        <dbReference type="EMBL" id="KAF5775636.1"/>
    </source>
</evidence>
<feature type="signal peptide" evidence="4">
    <location>
        <begin position="1"/>
        <end position="27"/>
    </location>
</feature>
<evidence type="ECO:0000256" key="4">
    <source>
        <dbReference type="SAM" id="SignalP"/>
    </source>
</evidence>
<dbReference type="Proteomes" id="UP000215914">
    <property type="component" value="Chromosome 13"/>
</dbReference>
<dbReference type="InParanoid" id="A0A251SYN9"/>
<dbReference type="Gramene" id="mRNA:HanXRQr2_Chr13g0614301">
    <property type="protein sequence ID" value="mRNA:HanXRQr2_Chr13g0614301"/>
    <property type="gene ID" value="HanXRQr2_Chr13g0614301"/>
</dbReference>
<dbReference type="SUPFAM" id="SSF50998">
    <property type="entry name" value="Quinoprotein alcohol dehydrogenase-like"/>
    <property type="match status" value="1"/>
</dbReference>
<gene>
    <name evidence="7" type="ORF">HannXRQ_Chr13g0423481</name>
    <name evidence="6" type="ORF">HanXRQr2_Chr13g0614301</name>
</gene>
<keyword evidence="3" id="KW-0560">Oxidoreductase</keyword>
<dbReference type="InterPro" id="IPR011047">
    <property type="entry name" value="Quinoprotein_ADH-like_sf"/>
</dbReference>
<reference evidence="7" key="2">
    <citation type="submission" date="2017-02" db="EMBL/GenBank/DDBJ databases">
        <title>Sunflower complete genome.</title>
        <authorList>
            <person name="Langlade N."/>
            <person name="Munos S."/>
        </authorList>
    </citation>
    <scope>NUCLEOTIDE SEQUENCE [LARGE SCALE GENOMIC DNA]</scope>
    <source>
        <tissue evidence="7">Leaves</tissue>
    </source>
</reference>
<sequence>MTTIFMAPNCLYFAILVWFFLFLQTSAKPTDWINHGGDLQNRRYAYGETKISPKTVANLKLKWKFVAGKDITATPAIYDNTIYFPSWNGNIYALNASNGSVIWQHSLGQLTGLNSTGLVQGVNWTVSRSTPTIADDLLIVGIYGPTYVLGLNRSNGELVWSTQLDTHYAGLITMSGTYHKRYFVFLTTRKRLNVLGKFPTKKWSQIRTHYISVEIQTPLKTLI</sequence>
<keyword evidence="4" id="KW-0732">Signal</keyword>
<dbReference type="PANTHER" id="PTHR32303:SF10">
    <property type="entry name" value="OUTER MEMBRANE PROTEIN ASSEMBLY FACTOR BAMB"/>
    <property type="match status" value="1"/>
</dbReference>
<proteinExistence type="inferred from homology"/>
<dbReference type="Pfam" id="PF01011">
    <property type="entry name" value="PQQ"/>
    <property type="match status" value="1"/>
</dbReference>
<feature type="chain" id="PRO_5041059865" evidence="4">
    <location>
        <begin position="28"/>
        <end position="223"/>
    </location>
</feature>
<organism evidence="7 8">
    <name type="scientific">Helianthus annuus</name>
    <name type="common">Common sunflower</name>
    <dbReference type="NCBI Taxonomy" id="4232"/>
    <lineage>
        <taxon>Eukaryota</taxon>
        <taxon>Viridiplantae</taxon>
        <taxon>Streptophyta</taxon>
        <taxon>Embryophyta</taxon>
        <taxon>Tracheophyta</taxon>
        <taxon>Spermatophyta</taxon>
        <taxon>Magnoliopsida</taxon>
        <taxon>eudicotyledons</taxon>
        <taxon>Gunneridae</taxon>
        <taxon>Pentapetalae</taxon>
        <taxon>asterids</taxon>
        <taxon>campanulids</taxon>
        <taxon>Asterales</taxon>
        <taxon>Asteraceae</taxon>
        <taxon>Asteroideae</taxon>
        <taxon>Heliantheae alliance</taxon>
        <taxon>Heliantheae</taxon>
        <taxon>Helianthus</taxon>
    </lineage>
</organism>
<evidence type="ECO:0000313" key="8">
    <source>
        <dbReference type="Proteomes" id="UP000215914"/>
    </source>
</evidence>
<reference evidence="6" key="3">
    <citation type="submission" date="2020-06" db="EMBL/GenBank/DDBJ databases">
        <title>Helianthus annuus Genome sequencing and assembly Release 2.</title>
        <authorList>
            <person name="Gouzy J."/>
            <person name="Langlade N."/>
            <person name="Munos S."/>
        </authorList>
    </citation>
    <scope>NUCLEOTIDE SEQUENCE</scope>
    <source>
        <tissue evidence="6">Leaves</tissue>
    </source>
</reference>
<keyword evidence="8" id="KW-1185">Reference proteome</keyword>
<evidence type="ECO:0000256" key="2">
    <source>
        <dbReference type="ARBA" id="ARBA00008156"/>
    </source>
</evidence>
<protein>
    <submittedName>
        <fullName evidence="6 7">Quinoprotein alcohol dehydrogenase-like superfamily</fullName>
    </submittedName>
</protein>
<dbReference type="AlphaFoldDB" id="A0A251SYN9"/>
<dbReference type="OMA" id="QIRTHYI"/>
<evidence type="ECO:0000259" key="5">
    <source>
        <dbReference type="Pfam" id="PF01011"/>
    </source>
</evidence>
<evidence type="ECO:0000256" key="1">
    <source>
        <dbReference type="ARBA" id="ARBA00001931"/>
    </source>
</evidence>
<comment type="similarity">
    <text evidence="2">Belongs to the bacterial PQQ dehydrogenase family.</text>
</comment>
<reference evidence="6 8" key="1">
    <citation type="journal article" date="2017" name="Nature">
        <title>The sunflower genome provides insights into oil metabolism, flowering and Asterid evolution.</title>
        <authorList>
            <person name="Badouin H."/>
            <person name="Gouzy J."/>
            <person name="Grassa C.J."/>
            <person name="Murat F."/>
            <person name="Staton S.E."/>
            <person name="Cottret L."/>
            <person name="Lelandais-Briere C."/>
            <person name="Owens G.L."/>
            <person name="Carrere S."/>
            <person name="Mayjonade B."/>
            <person name="Legrand L."/>
            <person name="Gill N."/>
            <person name="Kane N.C."/>
            <person name="Bowers J.E."/>
            <person name="Hubner S."/>
            <person name="Bellec A."/>
            <person name="Berard A."/>
            <person name="Berges H."/>
            <person name="Blanchet N."/>
            <person name="Boniface M.C."/>
            <person name="Brunel D."/>
            <person name="Catrice O."/>
            <person name="Chaidir N."/>
            <person name="Claudel C."/>
            <person name="Donnadieu C."/>
            <person name="Faraut T."/>
            <person name="Fievet G."/>
            <person name="Helmstetter N."/>
            <person name="King M."/>
            <person name="Knapp S.J."/>
            <person name="Lai Z."/>
            <person name="Le Paslier M.C."/>
            <person name="Lippi Y."/>
            <person name="Lorenzon L."/>
            <person name="Mandel J.R."/>
            <person name="Marage G."/>
            <person name="Marchand G."/>
            <person name="Marquand E."/>
            <person name="Bret-Mestries E."/>
            <person name="Morien E."/>
            <person name="Nambeesan S."/>
            <person name="Nguyen T."/>
            <person name="Pegot-Espagnet P."/>
            <person name="Pouilly N."/>
            <person name="Raftis F."/>
            <person name="Sallet E."/>
            <person name="Schiex T."/>
            <person name="Thomas J."/>
            <person name="Vandecasteele C."/>
            <person name="Vares D."/>
            <person name="Vear F."/>
            <person name="Vautrin S."/>
            <person name="Crespi M."/>
            <person name="Mangin B."/>
            <person name="Burke J.M."/>
            <person name="Salse J."/>
            <person name="Munos S."/>
            <person name="Vincourt P."/>
            <person name="Rieseberg L.H."/>
            <person name="Langlade N.B."/>
        </authorList>
    </citation>
    <scope>NUCLEOTIDE SEQUENCE [LARGE SCALE GENOMIC DNA]</scope>
    <source>
        <strain evidence="8">cv. SF193</strain>
        <tissue evidence="6">Leaves</tissue>
    </source>
</reference>
<comment type="cofactor">
    <cofactor evidence="1">
        <name>pyrroloquinoline quinone</name>
        <dbReference type="ChEBI" id="CHEBI:58442"/>
    </cofactor>
</comment>
<dbReference type="EMBL" id="CM007902">
    <property type="protein sequence ID" value="OTG03386.1"/>
    <property type="molecule type" value="Genomic_DNA"/>
</dbReference>
<dbReference type="InterPro" id="IPR002372">
    <property type="entry name" value="PQQ_rpt_dom"/>
</dbReference>
<feature type="domain" description="Pyrrolo-quinoline quinone repeat" evidence="5">
    <location>
        <begin position="32"/>
        <end position="109"/>
    </location>
</feature>
<dbReference type="EMBL" id="MNCJ02000328">
    <property type="protein sequence ID" value="KAF5775636.1"/>
    <property type="molecule type" value="Genomic_DNA"/>
</dbReference>
<accession>A0A251SYN9</accession>
<evidence type="ECO:0000256" key="3">
    <source>
        <dbReference type="ARBA" id="ARBA00023002"/>
    </source>
</evidence>
<dbReference type="PANTHER" id="PTHR32303">
    <property type="entry name" value="QUINOPROTEIN ALCOHOL DEHYDROGENASE (CYTOCHROME C)"/>
    <property type="match status" value="1"/>
</dbReference>
<dbReference type="SMART" id="SM00564">
    <property type="entry name" value="PQQ"/>
    <property type="match status" value="2"/>
</dbReference>
<dbReference type="GO" id="GO:0016491">
    <property type="term" value="F:oxidoreductase activity"/>
    <property type="evidence" value="ECO:0007669"/>
    <property type="project" value="UniProtKB-KW"/>
</dbReference>
<evidence type="ECO:0000313" key="7">
    <source>
        <dbReference type="EMBL" id="OTG03386.1"/>
    </source>
</evidence>
<dbReference type="InterPro" id="IPR018391">
    <property type="entry name" value="PQQ_b-propeller_rpt"/>
</dbReference>
<dbReference type="Gene3D" id="2.140.10.10">
    <property type="entry name" value="Quinoprotein alcohol dehydrogenase-like superfamily"/>
    <property type="match status" value="1"/>
</dbReference>